<dbReference type="AlphaFoldDB" id="T0SFG0"/>
<dbReference type="PANTHER" id="PTHR44858">
    <property type="entry name" value="TETRATRICOPEPTIDE REPEAT PROTEIN 6"/>
    <property type="match status" value="1"/>
</dbReference>
<keyword evidence="2" id="KW-0802">TPR repeat</keyword>
<evidence type="ECO:0000256" key="2">
    <source>
        <dbReference type="ARBA" id="ARBA00022803"/>
    </source>
</evidence>
<evidence type="ECO:0000256" key="3">
    <source>
        <dbReference type="SAM" id="MobiDB-lite"/>
    </source>
</evidence>
<keyword evidence="1" id="KW-0677">Repeat</keyword>
<keyword evidence="5" id="KW-1185">Reference proteome</keyword>
<protein>
    <submittedName>
        <fullName evidence="4">Uncharacterized protein</fullName>
    </submittedName>
</protein>
<dbReference type="EMBL" id="JH767134">
    <property type="protein sequence ID" value="EQC41697.1"/>
    <property type="molecule type" value="Genomic_DNA"/>
</dbReference>
<dbReference type="InterPro" id="IPR050498">
    <property type="entry name" value="Ycf3"/>
</dbReference>
<dbReference type="PANTHER" id="PTHR44858:SF1">
    <property type="entry name" value="UDP-N-ACETYLGLUCOSAMINE--PEPTIDE N-ACETYLGLUCOSAMINYLTRANSFERASE SPINDLY-RELATED"/>
    <property type="match status" value="1"/>
</dbReference>
<evidence type="ECO:0000256" key="1">
    <source>
        <dbReference type="ARBA" id="ARBA00022737"/>
    </source>
</evidence>
<dbReference type="OrthoDB" id="629492at2759"/>
<dbReference type="RefSeq" id="XP_008605411.1">
    <property type="nucleotide sequence ID" value="XM_008607189.1"/>
</dbReference>
<dbReference type="InParanoid" id="T0SFG0"/>
<proteinExistence type="predicted"/>
<evidence type="ECO:0000313" key="5">
    <source>
        <dbReference type="Proteomes" id="UP000030762"/>
    </source>
</evidence>
<feature type="region of interest" description="Disordered" evidence="3">
    <location>
        <begin position="157"/>
        <end position="192"/>
    </location>
</feature>
<dbReference type="Gene3D" id="1.25.40.10">
    <property type="entry name" value="Tetratricopeptide repeat domain"/>
    <property type="match status" value="2"/>
</dbReference>
<reference evidence="4 5" key="1">
    <citation type="submission" date="2012-04" db="EMBL/GenBank/DDBJ databases">
        <title>The Genome Sequence of Saprolegnia declina VS20.</title>
        <authorList>
            <consortium name="The Broad Institute Genome Sequencing Platform"/>
            <person name="Russ C."/>
            <person name="Nusbaum C."/>
            <person name="Tyler B."/>
            <person name="van West P."/>
            <person name="Dieguez-Uribeondo J."/>
            <person name="de Bruijn I."/>
            <person name="Tripathy S."/>
            <person name="Jiang R."/>
            <person name="Young S.K."/>
            <person name="Zeng Q."/>
            <person name="Gargeya S."/>
            <person name="Fitzgerald M."/>
            <person name="Haas B."/>
            <person name="Abouelleil A."/>
            <person name="Alvarado L."/>
            <person name="Arachchi H.M."/>
            <person name="Berlin A."/>
            <person name="Chapman S.B."/>
            <person name="Goldberg J."/>
            <person name="Griggs A."/>
            <person name="Gujja S."/>
            <person name="Hansen M."/>
            <person name="Howarth C."/>
            <person name="Imamovic A."/>
            <person name="Larimer J."/>
            <person name="McCowen C."/>
            <person name="Montmayeur A."/>
            <person name="Murphy C."/>
            <person name="Neiman D."/>
            <person name="Pearson M."/>
            <person name="Priest M."/>
            <person name="Roberts A."/>
            <person name="Saif S."/>
            <person name="Shea T."/>
            <person name="Sisk P."/>
            <person name="Sykes S."/>
            <person name="Wortman J."/>
            <person name="Nusbaum C."/>
            <person name="Birren B."/>
        </authorList>
    </citation>
    <scope>NUCLEOTIDE SEQUENCE [LARGE SCALE GENOMIC DNA]</scope>
    <source>
        <strain evidence="4 5">VS20</strain>
    </source>
</reference>
<dbReference type="SMART" id="SM00028">
    <property type="entry name" value="TPR"/>
    <property type="match status" value="3"/>
</dbReference>
<dbReference type="InterPro" id="IPR011990">
    <property type="entry name" value="TPR-like_helical_dom_sf"/>
</dbReference>
<accession>T0SFG0</accession>
<dbReference type="OMA" id="THVMARY"/>
<dbReference type="eggNOG" id="ENOG502SN9H">
    <property type="taxonomic scope" value="Eukaryota"/>
</dbReference>
<evidence type="ECO:0000313" key="4">
    <source>
        <dbReference type="EMBL" id="EQC41697.1"/>
    </source>
</evidence>
<dbReference type="Proteomes" id="UP000030762">
    <property type="component" value="Unassembled WGS sequence"/>
</dbReference>
<sequence>MRGTQQQAEIASLIAECSRALEADPSCLKTHAIRGHACLKAKRWAMAVDDFSAILDVRSDDVHGRFSRGMALFQCGLIERAHDDFSTVLSINPTHVMARYARAGCYNTEGEFLRAIQDYTIALECDGHDKSMLERGGSRLYLHETAEKVINDKLNRSYHRARDTMSSPPAPLRKRHSSPSARAPPKPPLERKASIDVARVTVDLSALCIKKPLVKKVTVTL</sequence>
<organism evidence="4 5">
    <name type="scientific">Saprolegnia diclina (strain VS20)</name>
    <dbReference type="NCBI Taxonomy" id="1156394"/>
    <lineage>
        <taxon>Eukaryota</taxon>
        <taxon>Sar</taxon>
        <taxon>Stramenopiles</taxon>
        <taxon>Oomycota</taxon>
        <taxon>Saprolegniomycetes</taxon>
        <taxon>Saprolegniales</taxon>
        <taxon>Saprolegniaceae</taxon>
        <taxon>Saprolegnia</taxon>
    </lineage>
</organism>
<dbReference type="SUPFAM" id="SSF48452">
    <property type="entry name" value="TPR-like"/>
    <property type="match status" value="1"/>
</dbReference>
<dbReference type="InterPro" id="IPR019734">
    <property type="entry name" value="TPR_rpt"/>
</dbReference>
<dbReference type="VEuPathDB" id="FungiDB:SDRG_01655"/>
<gene>
    <name evidence="4" type="ORF">SDRG_01655</name>
</gene>
<name>T0SFG0_SAPDV</name>
<dbReference type="GeneID" id="19942382"/>